<dbReference type="KEGG" id="rhg:EXZ61_13200"/>
<name>A0A515EQZ4_9BURK</name>
<dbReference type="InterPro" id="IPR051531">
    <property type="entry name" value="N-acetyltransferase"/>
</dbReference>
<dbReference type="SUPFAM" id="SSF55729">
    <property type="entry name" value="Acyl-CoA N-acyltransferases (Nat)"/>
    <property type="match status" value="1"/>
</dbReference>
<organism evidence="2 3">
    <name type="scientific">Rhodoferax aquaticus</name>
    <dbReference type="NCBI Taxonomy" id="2527691"/>
    <lineage>
        <taxon>Bacteria</taxon>
        <taxon>Pseudomonadati</taxon>
        <taxon>Pseudomonadota</taxon>
        <taxon>Betaproteobacteria</taxon>
        <taxon>Burkholderiales</taxon>
        <taxon>Comamonadaceae</taxon>
        <taxon>Rhodoferax</taxon>
    </lineage>
</organism>
<dbReference type="AlphaFoldDB" id="A0A515EQZ4"/>
<evidence type="ECO:0000313" key="3">
    <source>
        <dbReference type="Proteomes" id="UP000317365"/>
    </source>
</evidence>
<dbReference type="Pfam" id="PF13302">
    <property type="entry name" value="Acetyltransf_3"/>
    <property type="match status" value="1"/>
</dbReference>
<keyword evidence="3" id="KW-1185">Reference proteome</keyword>
<gene>
    <name evidence="2" type="ORF">EXZ61_13200</name>
</gene>
<reference evidence="3" key="2">
    <citation type="journal article" date="2020" name="Int. J. Syst. Evol. Microbiol.">
        <title>Genomic insights into a novel species Rhodoferax aquaticus sp. nov., isolated from freshwater.</title>
        <authorList>
            <person name="Li T."/>
            <person name="Zhuo Y."/>
            <person name="Jin C.Z."/>
            <person name="Wu X."/>
            <person name="Ko S.R."/>
            <person name="Jin F.J."/>
            <person name="Ahn C.Y."/>
            <person name="Oh H.M."/>
            <person name="Lee H.G."/>
            <person name="Jin L."/>
        </authorList>
    </citation>
    <scope>NUCLEOTIDE SEQUENCE [LARGE SCALE GENOMIC DNA]</scope>
    <source>
        <strain evidence="3">Gr-4</strain>
    </source>
</reference>
<evidence type="ECO:0000313" key="2">
    <source>
        <dbReference type="EMBL" id="QDL55045.1"/>
    </source>
</evidence>
<dbReference type="PROSITE" id="PS51186">
    <property type="entry name" value="GNAT"/>
    <property type="match status" value="1"/>
</dbReference>
<sequence length="173" mass="19165">MTFTIPTLESDRLLLRAFRESDFDTMAAFYASPVSATYGGPCNREDAWRKFAVYSGHWALRGYGPWALEEKASGAYVGLAGMWFPEAWVEPEITWALMLGHHGKGFATEAATRALQAAYQDFGWQTAVSVVLTDNTPSNAVAQRMGAQREGTIAFRGAQAYVYRHIGPQTRES</sequence>
<dbReference type="PANTHER" id="PTHR43792:SF1">
    <property type="entry name" value="N-ACETYLTRANSFERASE DOMAIN-CONTAINING PROTEIN"/>
    <property type="match status" value="1"/>
</dbReference>
<dbReference type="InterPro" id="IPR016181">
    <property type="entry name" value="Acyl_CoA_acyltransferase"/>
</dbReference>
<evidence type="ECO:0000259" key="1">
    <source>
        <dbReference type="PROSITE" id="PS51186"/>
    </source>
</evidence>
<accession>A0A515EQZ4</accession>
<dbReference type="InterPro" id="IPR000182">
    <property type="entry name" value="GNAT_dom"/>
</dbReference>
<reference evidence="3" key="1">
    <citation type="submission" date="2019-02" db="EMBL/GenBank/DDBJ databases">
        <title>Complete genome sequence of Rhodoferax sp. Gr-4.</title>
        <authorList>
            <person name="Jin L."/>
        </authorList>
    </citation>
    <scope>NUCLEOTIDE SEQUENCE [LARGE SCALE GENOMIC DNA]</scope>
    <source>
        <strain evidence="3">Gr-4</strain>
    </source>
</reference>
<dbReference type="Proteomes" id="UP000317365">
    <property type="component" value="Chromosome"/>
</dbReference>
<dbReference type="Gene3D" id="3.40.630.30">
    <property type="match status" value="1"/>
</dbReference>
<feature type="domain" description="N-acetyltransferase" evidence="1">
    <location>
        <begin position="13"/>
        <end position="168"/>
    </location>
</feature>
<dbReference type="RefSeq" id="WP_142812205.1">
    <property type="nucleotide sequence ID" value="NZ_CP036282.1"/>
</dbReference>
<protein>
    <submittedName>
        <fullName evidence="2">N-acetyltransferase</fullName>
    </submittedName>
</protein>
<proteinExistence type="predicted"/>
<dbReference type="EMBL" id="CP036282">
    <property type="protein sequence ID" value="QDL55045.1"/>
    <property type="molecule type" value="Genomic_DNA"/>
</dbReference>
<dbReference type="GO" id="GO:0016747">
    <property type="term" value="F:acyltransferase activity, transferring groups other than amino-acyl groups"/>
    <property type="evidence" value="ECO:0007669"/>
    <property type="project" value="InterPro"/>
</dbReference>
<dbReference type="PANTHER" id="PTHR43792">
    <property type="entry name" value="GNAT FAMILY, PUTATIVE (AFU_ORTHOLOGUE AFUA_3G00765)-RELATED-RELATED"/>
    <property type="match status" value="1"/>
</dbReference>